<reference evidence="1" key="1">
    <citation type="journal article" date="2014" name="Front. Microbiol.">
        <title>High frequency of phylogenetically diverse reductive dehalogenase-homologous genes in deep subseafloor sedimentary metagenomes.</title>
        <authorList>
            <person name="Kawai M."/>
            <person name="Futagami T."/>
            <person name="Toyoda A."/>
            <person name="Takaki Y."/>
            <person name="Nishi S."/>
            <person name="Hori S."/>
            <person name="Arai W."/>
            <person name="Tsubouchi T."/>
            <person name="Morono Y."/>
            <person name="Uchiyama I."/>
            <person name="Ito T."/>
            <person name="Fujiyama A."/>
            <person name="Inagaki F."/>
            <person name="Takami H."/>
        </authorList>
    </citation>
    <scope>NUCLEOTIDE SEQUENCE</scope>
    <source>
        <strain evidence="1">Expedition CK06-06</strain>
    </source>
</reference>
<comment type="caution">
    <text evidence="1">The sequence shown here is derived from an EMBL/GenBank/DDBJ whole genome shotgun (WGS) entry which is preliminary data.</text>
</comment>
<sequence>NMRTLMGLVDKLGVERLATLVQERDATKTAEVLRGIFK</sequence>
<protein>
    <submittedName>
        <fullName evidence="1">Uncharacterized protein</fullName>
    </submittedName>
</protein>
<organism evidence="1">
    <name type="scientific">marine sediment metagenome</name>
    <dbReference type="NCBI Taxonomy" id="412755"/>
    <lineage>
        <taxon>unclassified sequences</taxon>
        <taxon>metagenomes</taxon>
        <taxon>ecological metagenomes</taxon>
    </lineage>
</organism>
<dbReference type="EMBL" id="BARV01017215">
    <property type="protein sequence ID" value="GAI20789.1"/>
    <property type="molecule type" value="Genomic_DNA"/>
</dbReference>
<gene>
    <name evidence="1" type="ORF">S06H3_29389</name>
</gene>
<evidence type="ECO:0000313" key="1">
    <source>
        <dbReference type="EMBL" id="GAI20789.1"/>
    </source>
</evidence>
<name>X1NQ36_9ZZZZ</name>
<proteinExistence type="predicted"/>
<dbReference type="AlphaFoldDB" id="X1NQ36"/>
<accession>X1NQ36</accession>
<feature type="non-terminal residue" evidence="1">
    <location>
        <position position="1"/>
    </location>
</feature>